<reference evidence="2" key="1">
    <citation type="journal article" date="2019" name="Science">
        <title>Mutation of a bHLH transcription factor allowed almond domestication.</title>
        <authorList>
            <person name="Sanchez-Perez R."/>
            <person name="Pavan S."/>
            <person name="Mazzeo R."/>
            <person name="Moldovan C."/>
            <person name="Aiese Cigliano R."/>
            <person name="Del Cueto J."/>
            <person name="Ricciardi F."/>
            <person name="Lotti C."/>
            <person name="Ricciardi L."/>
            <person name="Dicenta F."/>
            <person name="Lopez-Marques R.L."/>
            <person name="Lindberg Moller B."/>
        </authorList>
    </citation>
    <scope>NUCLEOTIDE SEQUENCE</scope>
</reference>
<dbReference type="PANTHER" id="PTHR33477">
    <property type="entry name" value="P-LOOP NTPASE DOMAIN-CONTAINING PROTEIN LPA1 HOMOLOG 1"/>
    <property type="match status" value="1"/>
</dbReference>
<accession>A0A4Y1R2C4</accession>
<gene>
    <name evidence="2" type="ORF">Prudu_007559</name>
</gene>
<dbReference type="PANTHER" id="PTHR33477:SF2">
    <property type="entry name" value="2-PHOSPHOGLYCERATE KINASE"/>
    <property type="match status" value="1"/>
</dbReference>
<protein>
    <submittedName>
        <fullName evidence="2">P-loop containing nucleoside triphosphate hydrolases superfamily protein</fullName>
    </submittedName>
</protein>
<organism evidence="2">
    <name type="scientific">Prunus dulcis</name>
    <name type="common">Almond</name>
    <name type="synonym">Amygdalus dulcis</name>
    <dbReference type="NCBI Taxonomy" id="3755"/>
    <lineage>
        <taxon>Eukaryota</taxon>
        <taxon>Viridiplantae</taxon>
        <taxon>Streptophyta</taxon>
        <taxon>Embryophyta</taxon>
        <taxon>Tracheophyta</taxon>
        <taxon>Spermatophyta</taxon>
        <taxon>Magnoliopsida</taxon>
        <taxon>eudicotyledons</taxon>
        <taxon>Gunneridae</taxon>
        <taxon>Pentapetalae</taxon>
        <taxon>rosids</taxon>
        <taxon>fabids</taxon>
        <taxon>Rosales</taxon>
        <taxon>Rosaceae</taxon>
        <taxon>Amygdaloideae</taxon>
        <taxon>Amygdaleae</taxon>
        <taxon>Prunus</taxon>
    </lineage>
</organism>
<evidence type="ECO:0000313" key="2">
    <source>
        <dbReference type="EMBL" id="BBG98216.1"/>
    </source>
</evidence>
<dbReference type="AlphaFoldDB" id="A0A4Y1R2C4"/>
<dbReference type="GO" id="GO:0016787">
    <property type="term" value="F:hydrolase activity"/>
    <property type="evidence" value="ECO:0007669"/>
    <property type="project" value="UniProtKB-KW"/>
</dbReference>
<feature type="compositionally biased region" description="Basic and acidic residues" evidence="1">
    <location>
        <begin position="197"/>
        <end position="210"/>
    </location>
</feature>
<name>A0A4Y1R2C4_PRUDU</name>
<proteinExistence type="predicted"/>
<evidence type="ECO:0000256" key="1">
    <source>
        <dbReference type="SAM" id="MobiDB-lite"/>
    </source>
</evidence>
<sequence length="316" mass="35263">MLMVKVWLGDDAEHYYIPNHAAVKIALELKKLLVDNSLLDVSQSDLEANMFKLMEQRGYGEEYTDVVYELLRTSTDAPLASTPVWARDFSSSEELITEFCRECRIVRKGLAGDLKKALKDGKPIIIEGMHLDPNIYLMDYENKPSAPVEEKTLEANECASTEEGTTANKVNKVSDYLEAIGLAGSVSEIKNGASPKGPEELKSTSVEKEKSGPGPLIIPLVLKMAEFDHNTLLEEWFSTYTFSDKLLGQDRDKLISNLNTIQDYLCSFNSKGSTVLNLSATTFNPTLDWLHGYLLECIEQGISPLSNDNVRRLVEN</sequence>
<dbReference type="EMBL" id="AP019298">
    <property type="protein sequence ID" value="BBG98216.1"/>
    <property type="molecule type" value="Genomic_DNA"/>
</dbReference>
<keyword evidence="2" id="KW-0378">Hydrolase</keyword>
<feature type="region of interest" description="Disordered" evidence="1">
    <location>
        <begin position="188"/>
        <end position="210"/>
    </location>
</feature>